<dbReference type="AlphaFoldDB" id="A0A5M3ZDU8"/>
<keyword evidence="2" id="KW-0597">Phosphoprotein</keyword>
<dbReference type="InterPro" id="IPR009081">
    <property type="entry name" value="PP-bd_ACP"/>
</dbReference>
<evidence type="ECO:0000313" key="5">
    <source>
        <dbReference type="EMBL" id="GFF19554.1"/>
    </source>
</evidence>
<dbReference type="InterPro" id="IPR023213">
    <property type="entry name" value="CAT-like_dom_sf"/>
</dbReference>
<dbReference type="SUPFAM" id="SSF52777">
    <property type="entry name" value="CoA-dependent acyltransferases"/>
    <property type="match status" value="2"/>
</dbReference>
<keyword evidence="1" id="KW-0596">Phosphopantetheine</keyword>
<dbReference type="GO" id="GO:0043041">
    <property type="term" value="P:amino acid activation for nonribosomal peptide biosynthetic process"/>
    <property type="evidence" value="ECO:0007669"/>
    <property type="project" value="TreeGrafter"/>
</dbReference>
<protein>
    <submittedName>
        <fullName evidence="5">Condensation-domain-containing protein</fullName>
    </submittedName>
</protein>
<evidence type="ECO:0000256" key="3">
    <source>
        <dbReference type="ARBA" id="ARBA00022598"/>
    </source>
</evidence>
<dbReference type="PANTHER" id="PTHR45527">
    <property type="entry name" value="NONRIBOSOMAL PEPTIDE SYNTHETASE"/>
    <property type="match status" value="1"/>
</dbReference>
<dbReference type="InterPro" id="IPR001242">
    <property type="entry name" value="Condensation_dom"/>
</dbReference>
<name>A0A5M3ZDU8_ASPTE</name>
<dbReference type="Pfam" id="PF00550">
    <property type="entry name" value="PP-binding"/>
    <property type="match status" value="1"/>
</dbReference>
<dbReference type="GO" id="GO:0016874">
    <property type="term" value="F:ligase activity"/>
    <property type="evidence" value="ECO:0007669"/>
    <property type="project" value="UniProtKB-KW"/>
</dbReference>
<comment type="caution">
    <text evidence="5">The sequence shown here is derived from an EMBL/GenBank/DDBJ whole genome shotgun (WGS) entry which is preliminary data.</text>
</comment>
<dbReference type="InterPro" id="IPR036736">
    <property type="entry name" value="ACP-like_sf"/>
</dbReference>
<evidence type="ECO:0000313" key="6">
    <source>
        <dbReference type="Proteomes" id="UP000452235"/>
    </source>
</evidence>
<evidence type="ECO:0000256" key="1">
    <source>
        <dbReference type="ARBA" id="ARBA00022450"/>
    </source>
</evidence>
<dbReference type="Proteomes" id="UP000452235">
    <property type="component" value="Unassembled WGS sequence"/>
</dbReference>
<evidence type="ECO:0000256" key="4">
    <source>
        <dbReference type="ARBA" id="ARBA00029454"/>
    </source>
</evidence>
<dbReference type="PROSITE" id="PS00012">
    <property type="entry name" value="PHOSPHOPANTETHEINE"/>
    <property type="match status" value="1"/>
</dbReference>
<dbReference type="Pfam" id="PF00668">
    <property type="entry name" value="Condensation"/>
    <property type="match status" value="1"/>
</dbReference>
<dbReference type="Gene3D" id="1.10.1200.10">
    <property type="entry name" value="ACP-like"/>
    <property type="match status" value="1"/>
</dbReference>
<dbReference type="GO" id="GO:0005737">
    <property type="term" value="C:cytoplasm"/>
    <property type="evidence" value="ECO:0007669"/>
    <property type="project" value="TreeGrafter"/>
</dbReference>
<comment type="similarity">
    <text evidence="4">Belongs to the NRP synthetase family.</text>
</comment>
<accession>A0A5M3ZDU8</accession>
<dbReference type="InterPro" id="IPR006162">
    <property type="entry name" value="Ppantetheine_attach_site"/>
</dbReference>
<dbReference type="Gene3D" id="3.30.559.30">
    <property type="entry name" value="Nonribosomal peptide synthetase, condensation domain"/>
    <property type="match status" value="1"/>
</dbReference>
<dbReference type="Gene3D" id="3.30.559.10">
    <property type="entry name" value="Chloramphenicol acetyltransferase-like domain"/>
    <property type="match status" value="1"/>
</dbReference>
<dbReference type="OrthoDB" id="416786at2759"/>
<dbReference type="PANTHER" id="PTHR45527:SF1">
    <property type="entry name" value="FATTY ACID SYNTHASE"/>
    <property type="match status" value="1"/>
</dbReference>
<keyword evidence="6" id="KW-1185">Reference proteome</keyword>
<dbReference type="VEuPathDB" id="FungiDB:ATEG_08789"/>
<dbReference type="PROSITE" id="PS50075">
    <property type="entry name" value="CARRIER"/>
    <property type="match status" value="1"/>
</dbReference>
<keyword evidence="3" id="KW-0436">Ligase</keyword>
<dbReference type="SMART" id="SM01294">
    <property type="entry name" value="PKS_PP_betabranch"/>
    <property type="match status" value="1"/>
</dbReference>
<dbReference type="GO" id="GO:0031177">
    <property type="term" value="F:phosphopantetheine binding"/>
    <property type="evidence" value="ECO:0007669"/>
    <property type="project" value="TreeGrafter"/>
</dbReference>
<proteinExistence type="inferred from homology"/>
<dbReference type="SUPFAM" id="SSF47336">
    <property type="entry name" value="ACP-like"/>
    <property type="match status" value="1"/>
</dbReference>
<sequence>MDEQLRLIWSRVLDCDPQEIDNDMNFFEFGGDSVKAIQVVAEAGSQNIWLDVEGLTTHPTIGSLSSYLSQSARKGESRAPPKPQTSSYETYDTSIIEEPHALRALAHRIAPIAPLQKRILEHTEQRVLAPLIFVYELKGDVDEDKVVDALKALTAKHSILRTTWARSTMGYCQVLLHECEVLFSTMHGSIGDHIKECERTIFGLAEPIARYALVYTDHGSTFLTITIHHAFNDAYSRTLLERDLVRALRAPDDLKRDPTPPWFGDFSYYLVDHIDLPATLEYWRRYIGESTAEILYRTPSDLEGVGCIEQVLHHRLDAGLQVGTSTVILAAWCLALASHSGLDDFVFLSAKMGRSLPYPGIDQILGPMLGVSVVRFRTPERSCSTQKFLQDILRESSRHGYYEGGMMPSVLRQLRPMQCQLNIRLGTPGIPETRVTDELTICHRRDLQPIDFIPQSGVYFGVDQHPEGLHFILRYQRKHVNDDRANSLFKNFARLLMHISASPADAPIGELIKGVDNVGDGVQA</sequence>
<dbReference type="EMBL" id="BLJY01000010">
    <property type="protein sequence ID" value="GFF19554.1"/>
    <property type="molecule type" value="Genomic_DNA"/>
</dbReference>
<reference evidence="5 6" key="1">
    <citation type="submission" date="2020-01" db="EMBL/GenBank/DDBJ databases">
        <title>Aspergillus terreus IFO 6365 whole genome shotgun sequence.</title>
        <authorList>
            <person name="Kanamasa S."/>
            <person name="Takahashi H."/>
        </authorList>
    </citation>
    <scope>NUCLEOTIDE SEQUENCE [LARGE SCALE GENOMIC DNA]</scope>
    <source>
        <strain evidence="5 6">IFO 6365</strain>
    </source>
</reference>
<evidence type="ECO:0000256" key="2">
    <source>
        <dbReference type="ARBA" id="ARBA00022553"/>
    </source>
</evidence>
<dbReference type="GO" id="GO:0044550">
    <property type="term" value="P:secondary metabolite biosynthetic process"/>
    <property type="evidence" value="ECO:0007669"/>
    <property type="project" value="TreeGrafter"/>
</dbReference>
<organism evidence="5 6">
    <name type="scientific">Aspergillus terreus</name>
    <dbReference type="NCBI Taxonomy" id="33178"/>
    <lineage>
        <taxon>Eukaryota</taxon>
        <taxon>Fungi</taxon>
        <taxon>Dikarya</taxon>
        <taxon>Ascomycota</taxon>
        <taxon>Pezizomycotina</taxon>
        <taxon>Eurotiomycetes</taxon>
        <taxon>Eurotiomycetidae</taxon>
        <taxon>Eurotiales</taxon>
        <taxon>Aspergillaceae</taxon>
        <taxon>Aspergillus</taxon>
        <taxon>Aspergillus subgen. Circumdati</taxon>
    </lineage>
</organism>
<gene>
    <name evidence="5" type="ORF">ATEIFO6365_0010032700</name>
</gene>